<reference evidence="1 3" key="3">
    <citation type="journal article" date="2015" name="BMC Genomics">
        <title>The completed genome sequence of the pathogenic ascomycete fungus Fusarium graminearum.</title>
        <authorList>
            <person name="King R."/>
            <person name="Urban M."/>
            <person name="Hammond-Kosack M.C."/>
            <person name="Hassani-Pak K."/>
            <person name="Hammond-Kosack K.E."/>
        </authorList>
    </citation>
    <scope>NUCLEOTIDE SEQUENCE [LARGE SCALE GENOMIC DNA]</scope>
    <source>
        <strain evidence="3">ATCC MYA-4620 / CBS 123657 / FGSC 9075 / NRRL 31084 / PH-1</strain>
        <strain evidence="1">PH-1</strain>
    </source>
</reference>
<reference evidence="2" key="4">
    <citation type="submission" date="2017-01" db="UniProtKB">
        <authorList>
            <consortium name="EnsemblFungi"/>
        </authorList>
    </citation>
    <scope>IDENTIFICATION</scope>
    <source>
        <strain evidence="2">PH-1 / ATCC MYA-4620 / FGSC 9075 / NRRL 31084</strain>
    </source>
</reference>
<dbReference type="RefSeq" id="XP_011321381.1">
    <property type="nucleotide sequence ID" value="XM_011323079.1"/>
</dbReference>
<reference evidence="2 3" key="1">
    <citation type="journal article" date="2007" name="Science">
        <title>The Fusarium graminearum genome reveals a link between localized polymorphism and pathogen specialization.</title>
        <authorList>
            <person name="Cuomo C.A."/>
            <person name="Gueldener U."/>
            <person name="Xu J.-R."/>
            <person name="Trail F."/>
            <person name="Turgeon B.G."/>
            <person name="Di Pietro A."/>
            <person name="Walton J.D."/>
            <person name="Ma L.-J."/>
            <person name="Baker S.E."/>
            <person name="Rep M."/>
            <person name="Adam G."/>
            <person name="Antoniw J."/>
            <person name="Baldwin T."/>
            <person name="Calvo S.E."/>
            <person name="Chang Y.-L."/>
            <person name="DeCaprio D."/>
            <person name="Gale L.R."/>
            <person name="Gnerre S."/>
            <person name="Goswami R.S."/>
            <person name="Hammond-Kosack K."/>
            <person name="Harris L.J."/>
            <person name="Hilburn K."/>
            <person name="Kennell J.C."/>
            <person name="Kroken S."/>
            <person name="Magnuson J.K."/>
            <person name="Mannhaupt G."/>
            <person name="Mauceli E.W."/>
            <person name="Mewes H.-W."/>
            <person name="Mitterbauer R."/>
            <person name="Muehlbauer G."/>
            <person name="Muensterkoetter M."/>
            <person name="Nelson D."/>
            <person name="O'Donnell K."/>
            <person name="Ouellet T."/>
            <person name="Qi W."/>
            <person name="Quesneville H."/>
            <person name="Roncero M.I.G."/>
            <person name="Seong K.-Y."/>
            <person name="Tetko I.V."/>
            <person name="Urban M."/>
            <person name="Waalwijk C."/>
            <person name="Ward T.J."/>
            <person name="Yao J."/>
            <person name="Birren B.W."/>
            <person name="Kistler H.C."/>
        </authorList>
    </citation>
    <scope>NUCLEOTIDE SEQUENCE [LARGE SCALE GENOMIC DNA]</scope>
    <source>
        <strain evidence="3">ATCC MYA-4620 / CBS 123657 / FGSC 9075 / NRRL 31084 / PH-1</strain>
        <strain evidence="2">PH-1 / ATCC MYA-4620 / FGSC 9075 / NRRL 31084</strain>
    </source>
</reference>
<accession>A0A098DL97</accession>
<protein>
    <submittedName>
        <fullName evidence="1">Chromosome 2, complete genome</fullName>
    </submittedName>
</protein>
<dbReference type="EnsemblFungi" id="CEF79212">
    <property type="protein sequence ID" value="CEF79212"/>
    <property type="gene ID" value="FGRRES_12286"/>
</dbReference>
<evidence type="ECO:0000313" key="1">
    <source>
        <dbReference type="EMBL" id="CEF79212.1"/>
    </source>
</evidence>
<sequence length="112" mass="12828">MPGFWRKRLTNSMASISEGGTVLYPWSYVSSSSRSNNKDRFLSRYKRSMASNTTKNIKKHNQILVTKIPWSELYMIVVTLARYDRRPLPVPARLVAKTQGLEAIQTKLLGHS</sequence>
<evidence type="ECO:0000313" key="2">
    <source>
        <dbReference type="EnsemblFungi" id="CEF79212"/>
    </source>
</evidence>
<gene>
    <name evidence="1" type="ORF">FGRAMPH1_01T14821</name>
</gene>
<evidence type="ECO:0000313" key="3">
    <source>
        <dbReference type="Proteomes" id="UP000070720"/>
    </source>
</evidence>
<dbReference type="HOGENOM" id="CLU_2146095_0_0_1"/>
<proteinExistence type="predicted"/>
<dbReference type="KEGG" id="fgr:FGSG_12286"/>
<organism evidence="1 3">
    <name type="scientific">Gibberella zeae (strain ATCC MYA-4620 / CBS 123657 / FGSC 9075 / NRRL 31084 / PH-1)</name>
    <name type="common">Wheat head blight fungus</name>
    <name type="synonym">Fusarium graminearum</name>
    <dbReference type="NCBI Taxonomy" id="229533"/>
    <lineage>
        <taxon>Eukaryota</taxon>
        <taxon>Fungi</taxon>
        <taxon>Dikarya</taxon>
        <taxon>Ascomycota</taxon>
        <taxon>Pezizomycotina</taxon>
        <taxon>Sordariomycetes</taxon>
        <taxon>Hypocreomycetidae</taxon>
        <taxon>Hypocreales</taxon>
        <taxon>Nectriaceae</taxon>
        <taxon>Fusarium</taxon>
    </lineage>
</organism>
<dbReference type="Proteomes" id="UP000070720">
    <property type="component" value="Chromosome 2"/>
</dbReference>
<dbReference type="VEuPathDB" id="FungiDB:FGRAMPH1_01G14821"/>
<name>I1S615_GIBZE</name>
<reference evidence="2 3" key="2">
    <citation type="journal article" date="2010" name="Nature">
        <title>Comparative genomics reveals mobile pathogenicity chromosomes in Fusarium.</title>
        <authorList>
            <person name="Ma L.J."/>
            <person name="van der Does H.C."/>
            <person name="Borkovich K.A."/>
            <person name="Coleman J.J."/>
            <person name="Daboussi M.J."/>
            <person name="Di Pietro A."/>
            <person name="Dufresne M."/>
            <person name="Freitag M."/>
            <person name="Grabherr M."/>
            <person name="Henrissat B."/>
            <person name="Houterman P.M."/>
            <person name="Kang S."/>
            <person name="Shim W.B."/>
            <person name="Woloshuk C."/>
            <person name="Xie X."/>
            <person name="Xu J.R."/>
            <person name="Antoniw J."/>
            <person name="Baker S.E."/>
            <person name="Bluhm B.H."/>
            <person name="Breakspear A."/>
            <person name="Brown D.W."/>
            <person name="Butchko R.A."/>
            <person name="Chapman S."/>
            <person name="Coulson R."/>
            <person name="Coutinho P.M."/>
            <person name="Danchin E.G."/>
            <person name="Diener A."/>
            <person name="Gale L.R."/>
            <person name="Gardiner D.M."/>
            <person name="Goff S."/>
            <person name="Hammond-Kosack K.E."/>
            <person name="Hilburn K."/>
            <person name="Hua-Van A."/>
            <person name="Jonkers W."/>
            <person name="Kazan K."/>
            <person name="Kodira C.D."/>
            <person name="Koehrsen M."/>
            <person name="Kumar L."/>
            <person name="Lee Y.H."/>
            <person name="Li L."/>
            <person name="Manners J.M."/>
            <person name="Miranda-Saavedra D."/>
            <person name="Mukherjee M."/>
            <person name="Park G."/>
            <person name="Park J."/>
            <person name="Park S.Y."/>
            <person name="Proctor R.H."/>
            <person name="Regev A."/>
            <person name="Ruiz-Roldan M.C."/>
            <person name="Sain D."/>
            <person name="Sakthikumar S."/>
            <person name="Sykes S."/>
            <person name="Schwartz D.C."/>
            <person name="Turgeon B.G."/>
            <person name="Wapinski I."/>
            <person name="Yoder O."/>
            <person name="Young S."/>
            <person name="Zeng Q."/>
            <person name="Zhou S."/>
            <person name="Galagan J."/>
            <person name="Cuomo C.A."/>
            <person name="Kistler H.C."/>
            <person name="Rep M."/>
        </authorList>
    </citation>
    <scope>GENOME REANNOTATION</scope>
    <source>
        <strain evidence="3">ATCC MYA-4620 / CBS 123657 / FGSC 9075 / NRRL 31084 / PH-1</strain>
        <strain evidence="2">PH-1 / ATCC MYA-4620 / FGSC 9075 / NRRL 31084</strain>
    </source>
</reference>
<accession>I1S615</accession>
<dbReference type="AlphaFoldDB" id="I1S615"/>
<dbReference type="EMBL" id="HG970333">
    <property type="protein sequence ID" value="CEF79212.1"/>
    <property type="molecule type" value="Genomic_DNA"/>
</dbReference>
<dbReference type="InParanoid" id="I1S615"/>
<keyword evidence="3" id="KW-1185">Reference proteome</keyword>